<evidence type="ECO:0000256" key="4">
    <source>
        <dbReference type="ARBA" id="ARBA00023136"/>
    </source>
</evidence>
<organism evidence="6">
    <name type="scientific">Caldisericum exile</name>
    <dbReference type="NCBI Taxonomy" id="693075"/>
    <lineage>
        <taxon>Bacteria</taxon>
        <taxon>Pseudomonadati</taxon>
        <taxon>Caldisericota/Cryosericota group</taxon>
        <taxon>Caldisericota</taxon>
        <taxon>Caldisericia</taxon>
        <taxon>Caldisericales</taxon>
        <taxon>Caldisericaceae</taxon>
        <taxon>Caldisericum</taxon>
    </lineage>
</organism>
<dbReference type="PANTHER" id="PTHR33514:SF1">
    <property type="entry name" value="ABC TRANSPORTER PERMEASE"/>
    <property type="match status" value="1"/>
</dbReference>
<reference evidence="6" key="1">
    <citation type="journal article" date="2020" name="mSystems">
        <title>Genome- and Community-Level Interaction Insights into Carbon Utilization and Element Cycling Functions of Hydrothermarchaeota in Hydrothermal Sediment.</title>
        <authorList>
            <person name="Zhou Z."/>
            <person name="Liu Y."/>
            <person name="Xu W."/>
            <person name="Pan J."/>
            <person name="Luo Z.H."/>
            <person name="Li M."/>
        </authorList>
    </citation>
    <scope>NUCLEOTIDE SEQUENCE [LARGE SCALE GENOMIC DNA]</scope>
    <source>
        <strain evidence="6">SpSt-794</strain>
    </source>
</reference>
<evidence type="ECO:0000256" key="2">
    <source>
        <dbReference type="ARBA" id="ARBA00022692"/>
    </source>
</evidence>
<comment type="subcellular location">
    <subcellularLocation>
        <location evidence="1">Membrane</location>
        <topology evidence="1">Multi-pass membrane protein</topology>
    </subcellularLocation>
</comment>
<dbReference type="CDD" id="cd16914">
    <property type="entry name" value="EcfT"/>
    <property type="match status" value="1"/>
</dbReference>
<accession>A0A7C4Y4A6</accession>
<evidence type="ECO:0000256" key="3">
    <source>
        <dbReference type="ARBA" id="ARBA00022989"/>
    </source>
</evidence>
<gene>
    <name evidence="6" type="ORF">ENV82_04045</name>
</gene>
<name>A0A7C4Y4A6_9BACT</name>
<proteinExistence type="predicted"/>
<sequence>MQTRLFTYNRVDTFVHRLSGFTKLLCFLILTSAVMYTYDIRVILGILVFSFTILGISRIQYRDIKLMLIYVFVFLAVNFVLTFFFSPEEGVKIYGTRHVILYLFGRYNVTSEQLLYQTTKFMKYFSVIPLGMVFLFTTNPSEFASSLNRAHVNYKVAYAVSLTLRYFPDVARAFTNISLSQQARGVDLSYKAKLSERFKNASLLLIPLIFSSLERIESVSNAMDLRGFGKYKTRTWYTSKEMDKEDYIAIAVSLLILLLTIFVSVYIDKGRFYNPFIK</sequence>
<comment type="caution">
    <text evidence="6">The sequence shown here is derived from an EMBL/GenBank/DDBJ whole genome shotgun (WGS) entry which is preliminary data.</text>
</comment>
<dbReference type="AlphaFoldDB" id="A0A7C4Y4A6"/>
<dbReference type="Pfam" id="PF02361">
    <property type="entry name" value="CbiQ"/>
    <property type="match status" value="1"/>
</dbReference>
<feature type="transmembrane region" description="Helical" evidence="5">
    <location>
        <begin position="66"/>
        <end position="85"/>
    </location>
</feature>
<feature type="transmembrane region" description="Helical" evidence="5">
    <location>
        <begin position="247"/>
        <end position="267"/>
    </location>
</feature>
<feature type="transmembrane region" description="Helical" evidence="5">
    <location>
        <begin position="42"/>
        <end position="59"/>
    </location>
</feature>
<evidence type="ECO:0000256" key="1">
    <source>
        <dbReference type="ARBA" id="ARBA00004141"/>
    </source>
</evidence>
<evidence type="ECO:0000313" key="6">
    <source>
        <dbReference type="EMBL" id="HGW60581.1"/>
    </source>
</evidence>
<keyword evidence="3 5" id="KW-1133">Transmembrane helix</keyword>
<evidence type="ECO:0000256" key="5">
    <source>
        <dbReference type="SAM" id="Phobius"/>
    </source>
</evidence>
<keyword evidence="4 5" id="KW-0472">Membrane</keyword>
<feature type="transmembrane region" description="Helical" evidence="5">
    <location>
        <begin position="20"/>
        <end position="36"/>
    </location>
</feature>
<protein>
    <submittedName>
        <fullName evidence="6">Energy-coupling factor transporter transmembrane protein EcfT</fullName>
    </submittedName>
</protein>
<dbReference type="InterPro" id="IPR003339">
    <property type="entry name" value="ABC/ECF_trnsptr_transmembrane"/>
</dbReference>
<dbReference type="GO" id="GO:0005886">
    <property type="term" value="C:plasma membrane"/>
    <property type="evidence" value="ECO:0007669"/>
    <property type="project" value="TreeGrafter"/>
</dbReference>
<dbReference type="PANTHER" id="PTHR33514">
    <property type="entry name" value="PROTEIN ABCI12, CHLOROPLASTIC"/>
    <property type="match status" value="1"/>
</dbReference>
<keyword evidence="2 5" id="KW-0812">Transmembrane</keyword>
<feature type="transmembrane region" description="Helical" evidence="5">
    <location>
        <begin position="121"/>
        <end position="138"/>
    </location>
</feature>
<dbReference type="EMBL" id="DTHV01000129">
    <property type="protein sequence ID" value="HGW60581.1"/>
    <property type="molecule type" value="Genomic_DNA"/>
</dbReference>